<accession>A0ABT1PGI1</accession>
<keyword evidence="2" id="KW-1185">Reference proteome</keyword>
<reference evidence="1 2" key="1">
    <citation type="submission" date="2022-06" db="EMBL/GenBank/DDBJ databases">
        <title>Draft genome sequence of type strain Streptomyces rubrisoli DSM 42083.</title>
        <authorList>
            <person name="Duangmal K."/>
            <person name="Klaysubun C."/>
        </authorList>
    </citation>
    <scope>NUCLEOTIDE SEQUENCE [LARGE SCALE GENOMIC DNA]</scope>
    <source>
        <strain evidence="1 2">DSM 42083</strain>
    </source>
</reference>
<evidence type="ECO:0000313" key="1">
    <source>
        <dbReference type="EMBL" id="MCQ4044465.1"/>
    </source>
</evidence>
<dbReference type="RefSeq" id="WP_255930314.1">
    <property type="nucleotide sequence ID" value="NZ_JANFNH010000027.1"/>
</dbReference>
<comment type="caution">
    <text evidence="1">The sequence shown here is derived from an EMBL/GenBank/DDBJ whole genome shotgun (WGS) entry which is preliminary data.</text>
</comment>
<organism evidence="1 2">
    <name type="scientific">Streptantibioticus rubrisoli</name>
    <dbReference type="NCBI Taxonomy" id="1387313"/>
    <lineage>
        <taxon>Bacteria</taxon>
        <taxon>Bacillati</taxon>
        <taxon>Actinomycetota</taxon>
        <taxon>Actinomycetes</taxon>
        <taxon>Kitasatosporales</taxon>
        <taxon>Streptomycetaceae</taxon>
        <taxon>Streptantibioticus</taxon>
    </lineage>
</organism>
<proteinExistence type="predicted"/>
<protein>
    <submittedName>
        <fullName evidence="1">Uncharacterized protein</fullName>
    </submittedName>
</protein>
<dbReference type="Proteomes" id="UP001206206">
    <property type="component" value="Unassembled WGS sequence"/>
</dbReference>
<evidence type="ECO:0000313" key="2">
    <source>
        <dbReference type="Proteomes" id="UP001206206"/>
    </source>
</evidence>
<dbReference type="EMBL" id="JANFNH010000027">
    <property type="protein sequence ID" value="MCQ4044465.1"/>
    <property type="molecule type" value="Genomic_DNA"/>
</dbReference>
<gene>
    <name evidence="1" type="ORF">NON19_21135</name>
</gene>
<name>A0ABT1PGI1_9ACTN</name>
<sequence length="77" mass="8701">MDRDDQLKLYGVVAARLKVAHARVRALQVPDDVRVAMTRKLLVITAAAKHDVAGAEQRLERFMRDLDEGRFTDPGTR</sequence>